<dbReference type="PANTHER" id="PTHR46990:SF1">
    <property type="entry name" value="GLUTAREDOXIN DOMAIN-CONTAINING CYSTEINE-RICH PROTEIN 1"/>
    <property type="match status" value="1"/>
</dbReference>
<evidence type="ECO:0000259" key="1">
    <source>
        <dbReference type="Pfam" id="PF00462"/>
    </source>
</evidence>
<dbReference type="GO" id="GO:0007605">
    <property type="term" value="P:sensory perception of sound"/>
    <property type="evidence" value="ECO:0007669"/>
    <property type="project" value="InterPro"/>
</dbReference>
<dbReference type="InterPro" id="IPR002109">
    <property type="entry name" value="Glutaredoxin"/>
</dbReference>
<dbReference type="OrthoDB" id="423313at2759"/>
<dbReference type="GeneID" id="8232673"/>
<accession>E0W2A6</accession>
<feature type="domain" description="Glutaredoxin" evidence="1">
    <location>
        <begin position="6"/>
        <end position="61"/>
    </location>
</feature>
<dbReference type="Proteomes" id="UP000009046">
    <property type="component" value="Unassembled WGS sequence"/>
</dbReference>
<dbReference type="InterPro" id="IPR042797">
    <property type="entry name" value="GRXCR1"/>
</dbReference>
<dbReference type="RefSeq" id="XP_002432500.1">
    <property type="nucleotide sequence ID" value="XM_002432455.1"/>
</dbReference>
<dbReference type="STRING" id="121224.E0W2A6"/>
<dbReference type="EnsemblMetazoa" id="PHUM588590-RA">
    <property type="protein sequence ID" value="PHUM588590-PA"/>
    <property type="gene ID" value="PHUM588590"/>
</dbReference>
<reference evidence="3" key="3">
    <citation type="submission" date="2021-02" db="UniProtKB">
        <authorList>
            <consortium name="EnsemblMetazoa"/>
        </authorList>
    </citation>
    <scope>IDENTIFICATION</scope>
    <source>
        <strain evidence="3">USDA</strain>
    </source>
</reference>
<proteinExistence type="predicted"/>
<dbReference type="HOGENOM" id="CLU_029893_3_2_1"/>
<gene>
    <name evidence="3" type="primary">8232673</name>
    <name evidence="2" type="ORF">Phum_PHUM588590</name>
</gene>
<reference evidence="2" key="2">
    <citation type="submission" date="2007-04" db="EMBL/GenBank/DDBJ databases">
        <title>The genome of the human body louse.</title>
        <authorList>
            <consortium name="The Human Body Louse Genome Consortium"/>
            <person name="Kirkness E."/>
            <person name="Walenz B."/>
            <person name="Hass B."/>
            <person name="Bruggner R."/>
            <person name="Strausberg R."/>
        </authorList>
    </citation>
    <scope>NUCLEOTIDE SEQUENCE</scope>
    <source>
        <strain evidence="2">USDA</strain>
    </source>
</reference>
<dbReference type="KEGG" id="phu:Phum_PHUM588590"/>
<evidence type="ECO:0000313" key="2">
    <source>
        <dbReference type="EMBL" id="EEB19762.1"/>
    </source>
</evidence>
<evidence type="ECO:0000313" key="4">
    <source>
        <dbReference type="Proteomes" id="UP000009046"/>
    </source>
</evidence>
<evidence type="ECO:0000313" key="3">
    <source>
        <dbReference type="EnsemblMetazoa" id="PHUM588590-PA"/>
    </source>
</evidence>
<dbReference type="PROSITE" id="PS51354">
    <property type="entry name" value="GLUTAREDOXIN_2"/>
    <property type="match status" value="1"/>
</dbReference>
<dbReference type="Gene3D" id="3.40.30.10">
    <property type="entry name" value="Glutaredoxin"/>
    <property type="match status" value="1"/>
</dbReference>
<dbReference type="InterPro" id="IPR036249">
    <property type="entry name" value="Thioredoxin-like_sf"/>
</dbReference>
<reference evidence="2" key="1">
    <citation type="submission" date="2007-04" db="EMBL/GenBank/DDBJ databases">
        <title>Annotation of Pediculus humanus corporis strain USDA.</title>
        <authorList>
            <person name="Kirkness E."/>
            <person name="Hannick L."/>
            <person name="Hass B."/>
            <person name="Bruggner R."/>
            <person name="Lawson D."/>
            <person name="Bidwell S."/>
            <person name="Joardar V."/>
            <person name="Caler E."/>
            <person name="Walenz B."/>
            <person name="Inman J."/>
            <person name="Schobel S."/>
            <person name="Galinsky K."/>
            <person name="Amedeo P."/>
            <person name="Strausberg R."/>
        </authorList>
    </citation>
    <scope>NUCLEOTIDE SEQUENCE</scope>
    <source>
        <strain evidence="2">USDA</strain>
    </source>
</reference>
<sequence length="141" mass="16138">MGIVRETYHKCLKVKQILKTLMIKFEERDVFMSAEAQEEIRSRMKCDAILVPQVFVEGQHIGDAETIERLNEIGELRTILKPYKCLESCLTCKVCGGYRLLPCSFCKGSKKSMHRNHFTAEFVSLKCMNCDQVGLVKCHAC</sequence>
<dbReference type="OMA" id="FADCCAV"/>
<keyword evidence="4" id="KW-1185">Reference proteome</keyword>
<dbReference type="EMBL" id="DS235875">
    <property type="protein sequence ID" value="EEB19762.1"/>
    <property type="molecule type" value="Genomic_DNA"/>
</dbReference>
<dbReference type="SUPFAM" id="SSF52833">
    <property type="entry name" value="Thioredoxin-like"/>
    <property type="match status" value="1"/>
</dbReference>
<dbReference type="eggNOG" id="KOG2824">
    <property type="taxonomic scope" value="Eukaryota"/>
</dbReference>
<protein>
    <recommendedName>
        <fullName evidence="1">Glutaredoxin domain-containing protein</fullName>
    </recommendedName>
</protein>
<dbReference type="AlphaFoldDB" id="E0W2A6"/>
<dbReference type="EMBL" id="AAZO01007174">
    <property type="status" value="NOT_ANNOTATED_CDS"/>
    <property type="molecule type" value="Genomic_DNA"/>
</dbReference>
<dbReference type="CTD" id="8232673"/>
<dbReference type="VEuPathDB" id="VectorBase:PHUM588590"/>
<name>E0W2A6_PEDHC</name>
<dbReference type="InParanoid" id="E0W2A6"/>
<organism>
    <name type="scientific">Pediculus humanus subsp. corporis</name>
    <name type="common">Body louse</name>
    <dbReference type="NCBI Taxonomy" id="121224"/>
    <lineage>
        <taxon>Eukaryota</taxon>
        <taxon>Metazoa</taxon>
        <taxon>Ecdysozoa</taxon>
        <taxon>Arthropoda</taxon>
        <taxon>Hexapoda</taxon>
        <taxon>Insecta</taxon>
        <taxon>Pterygota</taxon>
        <taxon>Neoptera</taxon>
        <taxon>Paraneoptera</taxon>
        <taxon>Psocodea</taxon>
        <taxon>Troctomorpha</taxon>
        <taxon>Phthiraptera</taxon>
        <taxon>Anoplura</taxon>
        <taxon>Pediculidae</taxon>
        <taxon>Pediculus</taxon>
    </lineage>
</organism>
<dbReference type="Pfam" id="PF23733">
    <property type="entry name" value="GRXCR1-2_C"/>
    <property type="match status" value="1"/>
</dbReference>
<dbReference type="Pfam" id="PF00462">
    <property type="entry name" value="Glutaredoxin"/>
    <property type="match status" value="1"/>
</dbReference>
<dbReference type="PANTHER" id="PTHR46990">
    <property type="entry name" value="GLUTAREDOXIN DOMAIN-CONTAINING CYSTEINE-RICH PROTEIN 1"/>
    <property type="match status" value="1"/>
</dbReference>